<dbReference type="EMBL" id="JACCAC010000001">
    <property type="protein sequence ID" value="NYG56389.1"/>
    <property type="molecule type" value="Genomic_DNA"/>
</dbReference>
<dbReference type="Proteomes" id="UP000544110">
    <property type="component" value="Unassembled WGS sequence"/>
</dbReference>
<feature type="domain" description="Amine oxidase" evidence="1">
    <location>
        <begin position="16"/>
        <end position="412"/>
    </location>
</feature>
<sequence length="421" mass="44364">MAGTQAAEVVVVGAGLAGLACAVELQRHGVAVEVLEASDAVGGRVRTDVVDGFRCDRGFQLLNPSYPAARALVDLDALALQVAGRGVEVLRPSGVARLADPTRHPRDLPATLASGLVRPGELVRLGRWAAPALGSVDRLLRRPDRTLGAALDAAGLRGSRDRLRREVLEPFLTGVVADDPAQVSERFARLLLRSFALATPGLPAAGMQALPEQLARRLAQPVRLAHPAHGVRRRDDAVEVLTAHGTWRARAVVVATDPRAAAALTEQPEPATRGLATWWFTAPEPVSSSPFLRVDGTRGGPVINTTVVSAWAPTYAPAGRPLVAATALLGAGAAPREDEVRRHLAALWQRPTDTWEVVVRHDVPHALPAAPPPLRHRREVDLGGGLLVAGDHRDTGSIQGALVSGRRAARAALAHVTAGAR</sequence>
<dbReference type="GO" id="GO:0016491">
    <property type="term" value="F:oxidoreductase activity"/>
    <property type="evidence" value="ECO:0007669"/>
    <property type="project" value="InterPro"/>
</dbReference>
<name>A0A7Y9RW53_9ACTN</name>
<gene>
    <name evidence="2" type="ORF">BJ989_002693</name>
</gene>
<proteinExistence type="predicted"/>
<dbReference type="InterPro" id="IPR036188">
    <property type="entry name" value="FAD/NAD-bd_sf"/>
</dbReference>
<dbReference type="SUPFAM" id="SSF51905">
    <property type="entry name" value="FAD/NAD(P)-binding domain"/>
    <property type="match status" value="1"/>
</dbReference>
<dbReference type="InterPro" id="IPR002937">
    <property type="entry name" value="Amino_oxidase"/>
</dbReference>
<dbReference type="PRINTS" id="PR00419">
    <property type="entry name" value="ADXRDTASE"/>
</dbReference>
<dbReference type="AlphaFoldDB" id="A0A7Y9RW53"/>
<dbReference type="RefSeq" id="WP_179518652.1">
    <property type="nucleotide sequence ID" value="NZ_JACCAC010000001.1"/>
</dbReference>
<organism evidence="2 3">
    <name type="scientific">Nocardioides perillae</name>
    <dbReference type="NCBI Taxonomy" id="1119534"/>
    <lineage>
        <taxon>Bacteria</taxon>
        <taxon>Bacillati</taxon>
        <taxon>Actinomycetota</taxon>
        <taxon>Actinomycetes</taxon>
        <taxon>Propionibacteriales</taxon>
        <taxon>Nocardioidaceae</taxon>
        <taxon>Nocardioides</taxon>
    </lineage>
</organism>
<keyword evidence="3" id="KW-1185">Reference proteome</keyword>
<evidence type="ECO:0000313" key="3">
    <source>
        <dbReference type="Proteomes" id="UP000544110"/>
    </source>
</evidence>
<reference evidence="2 3" key="1">
    <citation type="submission" date="2020-07" db="EMBL/GenBank/DDBJ databases">
        <title>Sequencing the genomes of 1000 actinobacteria strains.</title>
        <authorList>
            <person name="Klenk H.-P."/>
        </authorList>
    </citation>
    <scope>NUCLEOTIDE SEQUENCE [LARGE SCALE GENOMIC DNA]</scope>
    <source>
        <strain evidence="2 3">DSM 24552</strain>
    </source>
</reference>
<comment type="caution">
    <text evidence="2">The sequence shown here is derived from an EMBL/GenBank/DDBJ whole genome shotgun (WGS) entry which is preliminary data.</text>
</comment>
<evidence type="ECO:0000313" key="2">
    <source>
        <dbReference type="EMBL" id="NYG56389.1"/>
    </source>
</evidence>
<dbReference type="Pfam" id="PF01593">
    <property type="entry name" value="Amino_oxidase"/>
    <property type="match status" value="1"/>
</dbReference>
<dbReference type="PANTHER" id="PTHR42841">
    <property type="entry name" value="AMINE OXIDASE"/>
    <property type="match status" value="1"/>
</dbReference>
<protein>
    <submittedName>
        <fullName evidence="2">Phytoene dehydrogenase-like protein</fullName>
    </submittedName>
</protein>
<evidence type="ECO:0000259" key="1">
    <source>
        <dbReference type="Pfam" id="PF01593"/>
    </source>
</evidence>
<dbReference type="Gene3D" id="3.50.50.60">
    <property type="entry name" value="FAD/NAD(P)-binding domain"/>
    <property type="match status" value="1"/>
</dbReference>
<accession>A0A7Y9RW53</accession>